<evidence type="ECO:0000256" key="1">
    <source>
        <dbReference type="SAM" id="MobiDB-lite"/>
    </source>
</evidence>
<sequence>METVSYIRSTAAAPEVSTSHADAAKLQILKSIKTKFYMHKSFDIQSDMEFMPHIPSEMANDRNYKKPNNAFSFNQLASPIHSHNIIYDGRHTGEYYPNSVANGMSNQHYNVNDTPKSRMAYLNQSSPKRTSPSPHSNTGTKSLRRKVTSNPKSFIPSNGMHSASPKQYLEHNDYYYNN</sequence>
<reference evidence="2 3" key="1">
    <citation type="submission" date="2015-11" db="EMBL/GenBank/DDBJ databases">
        <title>The genome of Debaryomyces fabryi.</title>
        <authorList>
            <person name="Tafer H."/>
            <person name="Lopandic K."/>
        </authorList>
    </citation>
    <scope>NUCLEOTIDE SEQUENCE [LARGE SCALE GENOMIC DNA]</scope>
    <source>
        <strain evidence="2 3">CBS 789</strain>
    </source>
</reference>
<feature type="region of interest" description="Disordered" evidence="1">
    <location>
        <begin position="123"/>
        <end position="166"/>
    </location>
</feature>
<evidence type="ECO:0000313" key="3">
    <source>
        <dbReference type="Proteomes" id="UP000054251"/>
    </source>
</evidence>
<evidence type="ECO:0000313" key="2">
    <source>
        <dbReference type="EMBL" id="KSA01552.1"/>
    </source>
</evidence>
<organism evidence="2 3">
    <name type="scientific">Debaryomyces fabryi</name>
    <dbReference type="NCBI Taxonomy" id="58627"/>
    <lineage>
        <taxon>Eukaryota</taxon>
        <taxon>Fungi</taxon>
        <taxon>Dikarya</taxon>
        <taxon>Ascomycota</taxon>
        <taxon>Saccharomycotina</taxon>
        <taxon>Pichiomycetes</taxon>
        <taxon>Debaryomycetaceae</taxon>
        <taxon>Debaryomyces</taxon>
    </lineage>
</organism>
<keyword evidence="3" id="KW-1185">Reference proteome</keyword>
<dbReference type="Proteomes" id="UP000054251">
    <property type="component" value="Unassembled WGS sequence"/>
</dbReference>
<dbReference type="OrthoDB" id="4006078at2759"/>
<protein>
    <submittedName>
        <fullName evidence="2">Uncharacterized protein</fullName>
    </submittedName>
</protein>
<comment type="caution">
    <text evidence="2">The sequence shown here is derived from an EMBL/GenBank/DDBJ whole genome shotgun (WGS) entry which is preliminary data.</text>
</comment>
<dbReference type="AlphaFoldDB" id="A0A0V1PZC6"/>
<feature type="compositionally biased region" description="Polar residues" evidence="1">
    <location>
        <begin position="123"/>
        <end position="141"/>
    </location>
</feature>
<dbReference type="EMBL" id="LMYN01000050">
    <property type="protein sequence ID" value="KSA01552.1"/>
    <property type="molecule type" value="Genomic_DNA"/>
</dbReference>
<dbReference type="GeneID" id="26839706"/>
<gene>
    <name evidence="2" type="ORF">AC631_02697</name>
</gene>
<proteinExistence type="predicted"/>
<accession>A0A0V1PZC6</accession>
<name>A0A0V1PZC6_9ASCO</name>
<feature type="compositionally biased region" description="Polar residues" evidence="1">
    <location>
        <begin position="148"/>
        <end position="165"/>
    </location>
</feature>
<dbReference type="RefSeq" id="XP_015467654.1">
    <property type="nucleotide sequence ID" value="XM_015611527.1"/>
</dbReference>